<organism evidence="3 4">
    <name type="scientific">Koleobacter methoxysyntrophicus</name>
    <dbReference type="NCBI Taxonomy" id="2751313"/>
    <lineage>
        <taxon>Bacteria</taxon>
        <taxon>Bacillati</taxon>
        <taxon>Bacillota</taxon>
        <taxon>Clostridia</taxon>
        <taxon>Koleobacterales</taxon>
        <taxon>Koleobacteraceae</taxon>
        <taxon>Koleobacter</taxon>
    </lineage>
</organism>
<evidence type="ECO:0000256" key="1">
    <source>
        <dbReference type="ARBA" id="ARBA00023125"/>
    </source>
</evidence>
<dbReference type="PANTHER" id="PTHR46797:SF2">
    <property type="entry name" value="TRANSCRIPTIONAL REGULATOR"/>
    <property type="match status" value="1"/>
</dbReference>
<dbReference type="RefSeq" id="WP_206708237.1">
    <property type="nucleotide sequence ID" value="NZ_CP059066.1"/>
</dbReference>
<dbReference type="SMART" id="SM00530">
    <property type="entry name" value="HTH_XRE"/>
    <property type="match status" value="1"/>
</dbReference>
<accession>A0A8A0RKI1</accession>
<dbReference type="AlphaFoldDB" id="A0A8A0RKI1"/>
<dbReference type="EMBL" id="CP059066">
    <property type="protein sequence ID" value="QSQ07997.1"/>
    <property type="molecule type" value="Genomic_DNA"/>
</dbReference>
<keyword evidence="4" id="KW-1185">Reference proteome</keyword>
<name>A0A8A0RKI1_9FIRM</name>
<dbReference type="SUPFAM" id="SSF51182">
    <property type="entry name" value="RmlC-like cupins"/>
    <property type="match status" value="1"/>
</dbReference>
<dbReference type="InterPro" id="IPR014710">
    <property type="entry name" value="RmlC-like_jellyroll"/>
</dbReference>
<gene>
    <name evidence="3" type="primary">puuR_1</name>
    <name evidence="3" type="ORF">H0A61_00316</name>
</gene>
<sequence>MRIGAKIRKLRIDKKMSIEELSKKTGLSTGAISQIERDIVGLSVESLWKIARALDTPISYFFDEPSGGTVIRKNSRREMKLPESNVTYQLLSPTGNKLIEFLLIEIEPGVCSNYELINHEGEECGYIIKGKLLVKLGDEEYYLEEGDSIYYNSSIPHRFINVGDETCISIWAMTPPSF</sequence>
<evidence type="ECO:0000313" key="4">
    <source>
        <dbReference type="Proteomes" id="UP000662904"/>
    </source>
</evidence>
<dbReference type="PROSITE" id="PS50943">
    <property type="entry name" value="HTH_CROC1"/>
    <property type="match status" value="1"/>
</dbReference>
<dbReference type="PANTHER" id="PTHR46797">
    <property type="entry name" value="HTH-TYPE TRANSCRIPTIONAL REGULATOR"/>
    <property type="match status" value="1"/>
</dbReference>
<dbReference type="InterPro" id="IPR011051">
    <property type="entry name" value="RmlC_Cupin_sf"/>
</dbReference>
<feature type="domain" description="HTH cro/C1-type" evidence="2">
    <location>
        <begin position="7"/>
        <end position="61"/>
    </location>
</feature>
<dbReference type="GO" id="GO:0003700">
    <property type="term" value="F:DNA-binding transcription factor activity"/>
    <property type="evidence" value="ECO:0007669"/>
    <property type="project" value="TreeGrafter"/>
</dbReference>
<keyword evidence="1" id="KW-0238">DNA-binding</keyword>
<dbReference type="CDD" id="cd00093">
    <property type="entry name" value="HTH_XRE"/>
    <property type="match status" value="1"/>
</dbReference>
<dbReference type="KEGG" id="kme:H0A61_00316"/>
<dbReference type="SUPFAM" id="SSF47413">
    <property type="entry name" value="lambda repressor-like DNA-binding domains"/>
    <property type="match status" value="1"/>
</dbReference>
<dbReference type="Pfam" id="PF07883">
    <property type="entry name" value="Cupin_2"/>
    <property type="match status" value="1"/>
</dbReference>
<dbReference type="Gene3D" id="2.60.120.10">
    <property type="entry name" value="Jelly Rolls"/>
    <property type="match status" value="1"/>
</dbReference>
<dbReference type="InterPro" id="IPR010982">
    <property type="entry name" value="Lambda_DNA-bd_dom_sf"/>
</dbReference>
<dbReference type="CDD" id="cd02209">
    <property type="entry name" value="cupin_XRE_C"/>
    <property type="match status" value="1"/>
</dbReference>
<dbReference type="Gene3D" id="1.10.260.40">
    <property type="entry name" value="lambda repressor-like DNA-binding domains"/>
    <property type="match status" value="1"/>
</dbReference>
<protein>
    <submittedName>
        <fullName evidence="3">HTH-type transcriptional regulator PuuR</fullName>
    </submittedName>
</protein>
<dbReference type="GO" id="GO:0005829">
    <property type="term" value="C:cytosol"/>
    <property type="evidence" value="ECO:0007669"/>
    <property type="project" value="TreeGrafter"/>
</dbReference>
<dbReference type="Proteomes" id="UP000662904">
    <property type="component" value="Chromosome"/>
</dbReference>
<evidence type="ECO:0000259" key="2">
    <source>
        <dbReference type="PROSITE" id="PS50943"/>
    </source>
</evidence>
<evidence type="ECO:0000313" key="3">
    <source>
        <dbReference type="EMBL" id="QSQ07997.1"/>
    </source>
</evidence>
<reference evidence="3" key="1">
    <citation type="submission" date="2020-07" db="EMBL/GenBank/DDBJ databases">
        <title>Koleobacter methoxysyntrophicus gen. nov., sp. nov., a novel anaerobic bacterium isolated from deep subsurface oil field and proposal of Koleobacterales ord. nov. in the phylum Firmicutes.</title>
        <authorList>
            <person name="Sakamoto S."/>
            <person name="Tamaki H."/>
        </authorList>
    </citation>
    <scope>NUCLEOTIDE SEQUENCE</scope>
    <source>
        <strain evidence="3">NRmbB1</strain>
    </source>
</reference>
<dbReference type="InterPro" id="IPR001387">
    <property type="entry name" value="Cro/C1-type_HTH"/>
</dbReference>
<dbReference type="Pfam" id="PF01381">
    <property type="entry name" value="HTH_3"/>
    <property type="match status" value="1"/>
</dbReference>
<dbReference type="GO" id="GO:0003677">
    <property type="term" value="F:DNA binding"/>
    <property type="evidence" value="ECO:0007669"/>
    <property type="project" value="UniProtKB-KW"/>
</dbReference>
<dbReference type="InterPro" id="IPR050807">
    <property type="entry name" value="TransReg_Diox_bact_type"/>
</dbReference>
<proteinExistence type="predicted"/>
<dbReference type="InterPro" id="IPR013096">
    <property type="entry name" value="Cupin_2"/>
</dbReference>